<feature type="transmembrane region" description="Helical" evidence="1">
    <location>
        <begin position="324"/>
        <end position="344"/>
    </location>
</feature>
<dbReference type="AlphaFoldDB" id="A0A919MUQ2"/>
<sequence>MQPGPIAPAARALGPDLARGFMLLFIALANTHYFLRAPSVLGGYPQDGTALDRATIWLLSTFVDGRAFPMFGLLFGYGVAQIARRHPTGTRTLLWRRSAVLIVVGLLDALLFYVGDILAAYGVLLLVGAFLIRWSDRWLLLIALLFFVICALPTADASTISAALPDPAMLPPDLPTMLTSRLPAALVVAGLGPIGFLCPFAVGLWAGRRPILERPVLLRSVAALGITAAVVGAQPIALLLAGVTTRPGAGTLSLLGALHSATGTLGGFGYAALVALIARRLSPQHAVVAAIAATGQRSMTCYLLQSVCWALLFTPFLLDLAGTLSVTATAAVAAVTWVGTVLAADWMRRRGERGPFERLIRNVTYGRAARTPAPTSS</sequence>
<keyword evidence="1" id="KW-0812">Transmembrane</keyword>
<dbReference type="EMBL" id="BOMV01000034">
    <property type="protein sequence ID" value="GIE95589.1"/>
    <property type="molecule type" value="Genomic_DNA"/>
</dbReference>
<accession>A0A919MUQ2</accession>
<dbReference type="PANTHER" id="PTHR30590">
    <property type="entry name" value="INNER MEMBRANE PROTEIN"/>
    <property type="match status" value="1"/>
</dbReference>
<gene>
    <name evidence="3" type="ORF">Ari01nite_30540</name>
</gene>
<feature type="transmembrane region" description="Helical" evidence="1">
    <location>
        <begin position="184"/>
        <end position="205"/>
    </location>
</feature>
<protein>
    <recommendedName>
        <fullName evidence="2">DUF418 domain-containing protein</fullName>
    </recommendedName>
</protein>
<feature type="transmembrane region" description="Helical" evidence="1">
    <location>
        <begin position="217"/>
        <end position="242"/>
    </location>
</feature>
<keyword evidence="4" id="KW-1185">Reference proteome</keyword>
<feature type="domain" description="DUF418" evidence="2">
    <location>
        <begin position="214"/>
        <end position="366"/>
    </location>
</feature>
<dbReference type="InterPro" id="IPR052529">
    <property type="entry name" value="Bact_Transport_Assoc"/>
</dbReference>
<feature type="transmembrane region" description="Helical" evidence="1">
    <location>
        <begin position="139"/>
        <end position="164"/>
    </location>
</feature>
<comment type="caution">
    <text evidence="3">The sequence shown here is derived from an EMBL/GenBank/DDBJ whole genome shotgun (WGS) entry which is preliminary data.</text>
</comment>
<dbReference type="PANTHER" id="PTHR30590:SF2">
    <property type="entry name" value="INNER MEMBRANE PROTEIN"/>
    <property type="match status" value="1"/>
</dbReference>
<keyword evidence="1" id="KW-0472">Membrane</keyword>
<dbReference type="Pfam" id="PF04235">
    <property type="entry name" value="DUF418"/>
    <property type="match status" value="1"/>
</dbReference>
<feature type="transmembrane region" description="Helical" evidence="1">
    <location>
        <begin position="299"/>
        <end position="318"/>
    </location>
</feature>
<dbReference type="RefSeq" id="WP_203781884.1">
    <property type="nucleotide sequence ID" value="NZ_BOMV01000034.1"/>
</dbReference>
<reference evidence="3" key="1">
    <citation type="submission" date="2021-01" db="EMBL/GenBank/DDBJ databases">
        <title>Whole genome shotgun sequence of Actinoplanes rishiriensis NBRC 108556.</title>
        <authorList>
            <person name="Komaki H."/>
            <person name="Tamura T."/>
        </authorList>
    </citation>
    <scope>NUCLEOTIDE SEQUENCE</scope>
    <source>
        <strain evidence="3">NBRC 108556</strain>
    </source>
</reference>
<evidence type="ECO:0000256" key="1">
    <source>
        <dbReference type="SAM" id="Phobius"/>
    </source>
</evidence>
<evidence type="ECO:0000313" key="3">
    <source>
        <dbReference type="EMBL" id="GIE95589.1"/>
    </source>
</evidence>
<organism evidence="3 4">
    <name type="scientific">Paractinoplanes rishiriensis</name>
    <dbReference type="NCBI Taxonomy" id="1050105"/>
    <lineage>
        <taxon>Bacteria</taxon>
        <taxon>Bacillati</taxon>
        <taxon>Actinomycetota</taxon>
        <taxon>Actinomycetes</taxon>
        <taxon>Micromonosporales</taxon>
        <taxon>Micromonosporaceae</taxon>
        <taxon>Paractinoplanes</taxon>
    </lineage>
</organism>
<evidence type="ECO:0000259" key="2">
    <source>
        <dbReference type="Pfam" id="PF04235"/>
    </source>
</evidence>
<feature type="transmembrane region" description="Helical" evidence="1">
    <location>
        <begin position="56"/>
        <end position="79"/>
    </location>
</feature>
<keyword evidence="1" id="KW-1133">Transmembrane helix</keyword>
<proteinExistence type="predicted"/>
<feature type="transmembrane region" description="Helical" evidence="1">
    <location>
        <begin position="17"/>
        <end position="35"/>
    </location>
</feature>
<evidence type="ECO:0000313" key="4">
    <source>
        <dbReference type="Proteomes" id="UP000636960"/>
    </source>
</evidence>
<feature type="transmembrane region" description="Helical" evidence="1">
    <location>
        <begin position="99"/>
        <end position="132"/>
    </location>
</feature>
<name>A0A919MUQ2_9ACTN</name>
<feature type="transmembrane region" description="Helical" evidence="1">
    <location>
        <begin position="254"/>
        <end position="278"/>
    </location>
</feature>
<dbReference type="InterPro" id="IPR007349">
    <property type="entry name" value="DUF418"/>
</dbReference>
<dbReference type="Proteomes" id="UP000636960">
    <property type="component" value="Unassembled WGS sequence"/>
</dbReference>